<name>F0F7R8_9BACT</name>
<evidence type="ECO:0000313" key="2">
    <source>
        <dbReference type="Proteomes" id="UP000005697"/>
    </source>
</evidence>
<keyword evidence="2" id="KW-1185">Reference proteome</keyword>
<dbReference type="HOGENOM" id="CLU_3187366_0_0_10"/>
<reference evidence="1 2" key="1">
    <citation type="submission" date="2011-01" db="EMBL/GenBank/DDBJ databases">
        <authorList>
            <person name="Muzny D."/>
            <person name="Qin X."/>
            <person name="Deng J."/>
            <person name="Jiang H."/>
            <person name="Liu Y."/>
            <person name="Qu J."/>
            <person name="Song X.-Z."/>
            <person name="Zhang L."/>
            <person name="Thornton R."/>
            <person name="Coyle M."/>
            <person name="Francisco L."/>
            <person name="Jackson L."/>
            <person name="Javaid M."/>
            <person name="Korchina V."/>
            <person name="Kovar C."/>
            <person name="Mata R."/>
            <person name="Mathew T."/>
            <person name="Ngo R."/>
            <person name="Nguyen L."/>
            <person name="Nguyen N."/>
            <person name="Okwuonu G."/>
            <person name="Ongeri F."/>
            <person name="Pham C."/>
            <person name="Simmons D."/>
            <person name="Wilczek-Boney K."/>
            <person name="Hale W."/>
            <person name="Jakkamsetti A."/>
            <person name="Pham P."/>
            <person name="Ruth R."/>
            <person name="San Lucas F."/>
            <person name="Warren J."/>
            <person name="Zhang J."/>
            <person name="Zhao Z."/>
            <person name="Zhou C."/>
            <person name="Zhu D."/>
            <person name="Lee S."/>
            <person name="Bess C."/>
            <person name="Blankenburg K."/>
            <person name="Forbes L."/>
            <person name="Fu Q."/>
            <person name="Gubbala S."/>
            <person name="Hirani K."/>
            <person name="Jayaseelan J.C."/>
            <person name="Lara F."/>
            <person name="Munidasa M."/>
            <person name="Palculict T."/>
            <person name="Patil S."/>
            <person name="Pu L.-L."/>
            <person name="Saada N."/>
            <person name="Tang L."/>
            <person name="Weissenberger G."/>
            <person name="Zhu Y."/>
            <person name="Hemphill L."/>
            <person name="Shang Y."/>
            <person name="Youmans B."/>
            <person name="Ayvaz T."/>
            <person name="Ross M."/>
            <person name="Santibanez J."/>
            <person name="Aqrawi P."/>
            <person name="Gross S."/>
            <person name="Joshi V."/>
            <person name="Fowler G."/>
            <person name="Nazareth L."/>
            <person name="Reid J."/>
            <person name="Worley K."/>
            <person name="Petrosino J."/>
            <person name="Highlander S."/>
            <person name="Gibbs R."/>
        </authorList>
    </citation>
    <scope>NUCLEOTIDE SEQUENCE [LARGE SCALE GENOMIC DNA]</scope>
    <source>
        <strain evidence="1 2">DSM 16608</strain>
    </source>
</reference>
<sequence length="46" mass="5585">MNSQLFEVIGSFFEAIPDNLQQWKRMRNFVLKIGKQDNRTRKENRT</sequence>
<protein>
    <submittedName>
        <fullName evidence="1">Uncharacterized protein</fullName>
    </submittedName>
</protein>
<dbReference type="AlphaFoldDB" id="F0F7R8"/>
<gene>
    <name evidence="1" type="ORF">HMPREF9141_1635</name>
</gene>
<dbReference type="Proteomes" id="UP000005697">
    <property type="component" value="Unassembled WGS sequence"/>
</dbReference>
<evidence type="ECO:0000313" key="1">
    <source>
        <dbReference type="EMBL" id="EGC19761.1"/>
    </source>
</evidence>
<comment type="caution">
    <text evidence="1">The sequence shown here is derived from an EMBL/GenBank/DDBJ whole genome shotgun (WGS) entry which is preliminary data.</text>
</comment>
<accession>F0F7R8</accession>
<organism evidence="1 2">
    <name type="scientific">Prevotella multiformis DSM 16608</name>
    <dbReference type="NCBI Taxonomy" id="888743"/>
    <lineage>
        <taxon>Bacteria</taxon>
        <taxon>Pseudomonadati</taxon>
        <taxon>Bacteroidota</taxon>
        <taxon>Bacteroidia</taxon>
        <taxon>Bacteroidales</taxon>
        <taxon>Prevotellaceae</taxon>
        <taxon>Prevotella</taxon>
    </lineage>
</organism>
<dbReference type="EMBL" id="AEWX01000024">
    <property type="protein sequence ID" value="EGC19761.1"/>
    <property type="molecule type" value="Genomic_DNA"/>
</dbReference>
<proteinExistence type="predicted"/>